<dbReference type="RefSeq" id="WP_127052403.1">
    <property type="nucleotide sequence ID" value="NZ_RSCM01000002.1"/>
</dbReference>
<proteinExistence type="predicted"/>
<name>A0A433UYB2_ANAVA</name>
<organism evidence="1 2">
    <name type="scientific">Trichormus variabilis SAG 1403-4b</name>
    <dbReference type="NCBI Taxonomy" id="447716"/>
    <lineage>
        <taxon>Bacteria</taxon>
        <taxon>Bacillati</taxon>
        <taxon>Cyanobacteriota</taxon>
        <taxon>Cyanophyceae</taxon>
        <taxon>Nostocales</taxon>
        <taxon>Nostocaceae</taxon>
        <taxon>Trichormus</taxon>
    </lineage>
</organism>
<comment type="caution">
    <text evidence="1">The sequence shown here is derived from an EMBL/GenBank/DDBJ whole genome shotgun (WGS) entry which is preliminary data.</text>
</comment>
<protein>
    <submittedName>
        <fullName evidence="1">Uncharacterized protein</fullName>
    </submittedName>
</protein>
<keyword evidence="2" id="KW-1185">Reference proteome</keyword>
<accession>A0A433UYB2</accession>
<dbReference type="AlphaFoldDB" id="A0A433UYB2"/>
<evidence type="ECO:0000313" key="1">
    <source>
        <dbReference type="EMBL" id="RUS98808.1"/>
    </source>
</evidence>
<dbReference type="EMBL" id="RSCM01000002">
    <property type="protein sequence ID" value="RUS98808.1"/>
    <property type="molecule type" value="Genomic_DNA"/>
</dbReference>
<gene>
    <name evidence="1" type="ORF">DSM107003_08270</name>
</gene>
<reference evidence="1 2" key="1">
    <citation type="journal article" date="2019" name="Genome Biol. Evol.">
        <title>Day and night: Metabolic profiles and evolutionary relationships of six axenic non-marine cyanobacteria.</title>
        <authorList>
            <person name="Will S.E."/>
            <person name="Henke P."/>
            <person name="Boedeker C."/>
            <person name="Huang S."/>
            <person name="Brinkmann H."/>
            <person name="Rohde M."/>
            <person name="Jarek M."/>
            <person name="Friedl T."/>
            <person name="Seufert S."/>
            <person name="Schumacher M."/>
            <person name="Overmann J."/>
            <person name="Neumann-Schaal M."/>
            <person name="Petersen J."/>
        </authorList>
    </citation>
    <scope>NUCLEOTIDE SEQUENCE [LARGE SCALE GENOMIC DNA]</scope>
    <source>
        <strain evidence="1 2">SAG 1403-4b</strain>
    </source>
</reference>
<sequence length="305" mass="35978">MNEGRTTPVEFKILLERFNLLDGYDNLANDQLGKTLEGWNLLEENNRKKEQVIASYQKWSFTTSFLQMINAWQWFFSGVLLGRQAYLPAQSMQMYYYSIFFSYGAFLSAQCKGHYTVETKLEQDNKAKKTRKEVWLNTKSDGTSCIEIKDKGRGGEHEIRSDWFYAVFKQWDFKASHPNVLYFKDNPEFHSSNRNLFTYSLSDMSEELYSIPEERSAPPSNEILISLWNREKDWLNYYPEEFVALEHIKVVVDLHTRLLKGYDNNFPYSQQQILLLKNLCDHHINNGLIQLLKESMPIILEPIEK</sequence>
<dbReference type="Proteomes" id="UP000276103">
    <property type="component" value="Unassembled WGS sequence"/>
</dbReference>
<evidence type="ECO:0000313" key="2">
    <source>
        <dbReference type="Proteomes" id="UP000276103"/>
    </source>
</evidence>